<dbReference type="SUPFAM" id="SSF55729">
    <property type="entry name" value="Acyl-CoA N-acyltransferases (Nat)"/>
    <property type="match status" value="1"/>
</dbReference>
<name>A0A8H3UJK7_VENIN</name>
<feature type="compositionally biased region" description="Low complexity" evidence="1">
    <location>
        <begin position="464"/>
        <end position="477"/>
    </location>
</feature>
<feature type="compositionally biased region" description="Low complexity" evidence="1">
    <location>
        <begin position="109"/>
        <end position="130"/>
    </location>
</feature>
<feature type="compositionally biased region" description="Polar residues" evidence="1">
    <location>
        <begin position="496"/>
        <end position="512"/>
    </location>
</feature>
<evidence type="ECO:0000313" key="2">
    <source>
        <dbReference type="EMBL" id="KAE9970627.1"/>
    </source>
</evidence>
<feature type="region of interest" description="Disordered" evidence="1">
    <location>
        <begin position="1"/>
        <end position="132"/>
    </location>
</feature>
<feature type="compositionally biased region" description="Low complexity" evidence="1">
    <location>
        <begin position="1"/>
        <end position="13"/>
    </location>
</feature>
<feature type="compositionally biased region" description="Polar residues" evidence="1">
    <location>
        <begin position="330"/>
        <end position="348"/>
    </location>
</feature>
<dbReference type="Gene3D" id="3.40.630.30">
    <property type="match status" value="1"/>
</dbReference>
<dbReference type="Proteomes" id="UP000433883">
    <property type="component" value="Unassembled WGS sequence"/>
</dbReference>
<dbReference type="AlphaFoldDB" id="A0A8H3UJK7"/>
<feature type="region of interest" description="Disordered" evidence="1">
    <location>
        <begin position="895"/>
        <end position="918"/>
    </location>
</feature>
<dbReference type="EMBL" id="WNWQ01000320">
    <property type="protein sequence ID" value="KAE9970627.1"/>
    <property type="molecule type" value="Genomic_DNA"/>
</dbReference>
<feature type="region of interest" description="Disordered" evidence="1">
    <location>
        <begin position="330"/>
        <end position="392"/>
    </location>
</feature>
<dbReference type="CDD" id="cd04301">
    <property type="entry name" value="NAT_SF"/>
    <property type="match status" value="1"/>
</dbReference>
<evidence type="ECO:0000313" key="3">
    <source>
        <dbReference type="Proteomes" id="UP000433883"/>
    </source>
</evidence>
<protein>
    <recommendedName>
        <fullName evidence="4">N-acetyltransferase domain-containing protein</fullName>
    </recommendedName>
</protein>
<feature type="compositionally biased region" description="Polar residues" evidence="1">
    <location>
        <begin position="90"/>
        <end position="100"/>
    </location>
</feature>
<comment type="caution">
    <text evidence="2">The sequence shown here is derived from an EMBL/GenBank/DDBJ whole genome shotgun (WGS) entry which is preliminary data.</text>
</comment>
<dbReference type="InterPro" id="IPR016181">
    <property type="entry name" value="Acyl_CoA_acyltransferase"/>
</dbReference>
<evidence type="ECO:0000256" key="1">
    <source>
        <dbReference type="SAM" id="MobiDB-lite"/>
    </source>
</evidence>
<sequence length="1137" mass="123014">MASQQAKAKAKWQPPHIRRVATPPTITMATEQVEKKAPTVTTKQVEVQAKKSSWAPPHLRKAQDYPVTPAPKSARSTLNANCPEYKPVTFMNNSPSSIRSVSPLPTKDASPAPAESASPVSAYSKASSSSTNTRETIMGLGLAGSKWAPVVPTIEQIATAEVTETRVKGKASSSFSSTNTRETILGLGLAGSKWAPVAPTAEQMAAVEVTETRVEVKASSSSTNTRKTVFGIGMAGSKWAPVAPTAEQMATADAPETRLKATADLLAVCMVMETQQELVDKRKKEALENGGEGLRYVSDYRKIREENEQQVAEIAKKLIAAQLGAAHSHTTSDQSQSIFWQRPSTSTDAPDKPTLTVKQSAQAQAHPVIEKSAEVQSPDKAAPTFKESAQVPGHPVLGQSVQVQSSPKCALNIGGVKESVSSKAPTAAKPATGLATNFSLWSSNSESQKTRNSSVSRPKTVALTAPSKSSPTSSISGRTGGSQKDDEQSHAAHSTGAHSNFDHSTTAQSTAPGLTAGATASDCSSHSRVEDTVMAATTNMLLPASITPHKPQIAASALSESIVAPASPQHIPIICPQQVTAPAAPESVATPKPKAQEITAAPAPKAAAMPAAPESVAALKPKSPEIAAAPKPKAAAPMKLATTLEGFKNFRPAAPASQDTNNMPRHNGWLTKAETKAMRSRPLSDWVIDEDAYDGEVQNNDWPANENSPNLCLRQWDGDWLPAPVDWSARNQYKRADKFAEDVAAWVNRTNNHYLVIQSGKSKVTVDLIDANGKTIIFENVPRSWVPEKVEGKSLQDFWTCLLQSSPEPLEAEDVHFAPFWQRYITQAHNSNDQKEAADFQESLPGPEPKLDVADCGITMYQKSKNQTAEGTSMQIVQNKLKDTARKEAVRQKHMRSAKKEAKRPVVAPPPNPHKPAENIYLRPATNRDDAQMAHIYNHYAKTHYSSAMNPITATEMEAKRRDITAANLNMIVAVLKIKQTGGKRANLHSTHERIVGFAYTDEHGGTHGLFRYAADLDVFVHPEYAHKGVGKSLVDRLMVLVDCYYTSRDAVEWCPMSDDAHLVCPGGKRRLGTVHINVFYPTDDEARLIWLKTWLHQFDFALRGKIEGGIKLGKDVTMACFVHKNRAKIDPRSARN</sequence>
<proteinExistence type="predicted"/>
<gene>
    <name evidence="2" type="ORF">BLS_004839</name>
</gene>
<evidence type="ECO:0008006" key="4">
    <source>
        <dbReference type="Google" id="ProtNLM"/>
    </source>
</evidence>
<organism evidence="2 3">
    <name type="scientific">Venturia inaequalis</name>
    <name type="common">Apple scab fungus</name>
    <dbReference type="NCBI Taxonomy" id="5025"/>
    <lineage>
        <taxon>Eukaryota</taxon>
        <taxon>Fungi</taxon>
        <taxon>Dikarya</taxon>
        <taxon>Ascomycota</taxon>
        <taxon>Pezizomycotina</taxon>
        <taxon>Dothideomycetes</taxon>
        <taxon>Pleosporomycetidae</taxon>
        <taxon>Venturiales</taxon>
        <taxon>Venturiaceae</taxon>
        <taxon>Venturia</taxon>
    </lineage>
</organism>
<accession>A0A8H3UJK7</accession>
<feature type="region of interest" description="Disordered" evidence="1">
    <location>
        <begin position="442"/>
        <end position="525"/>
    </location>
</feature>
<reference evidence="2 3" key="1">
    <citation type="submission" date="2019-11" db="EMBL/GenBank/DDBJ databases">
        <title>Venturia inaequalis Genome Resource.</title>
        <authorList>
            <person name="Lichtner F.J."/>
        </authorList>
    </citation>
    <scope>NUCLEOTIDE SEQUENCE [LARGE SCALE GENOMIC DNA]</scope>
    <source>
        <strain evidence="2">Bline_iso_100314</strain>
    </source>
</reference>
<feature type="compositionally biased region" description="Polar residues" evidence="1">
    <location>
        <begin position="442"/>
        <end position="457"/>
    </location>
</feature>